<gene>
    <name evidence="1" type="ORF">EYM_01730</name>
</gene>
<dbReference type="PIRSF" id="PIRSF014422">
    <property type="entry name" value="UCP014422"/>
    <property type="match status" value="1"/>
</dbReference>
<sequence>MRTPPKIKVLEALGAIADGRVAPTSGGFKVRSSTGERTYEVWVDLERGLVCSDDNGTKFRGYVGYPIIAVLMLKGKLPFNEKLAEALKGIPWKKLNEEMKSYSKVMELIYAMLRDKGIDRSEVDEFVNEVISSLKKLKLKKVCPENK</sequence>
<dbReference type="PATRIC" id="fig|940295.4.peg.339"/>
<dbReference type="AlphaFoldDB" id="A0A0U3FPV2"/>
<organism evidence="1 2">
    <name type="scientific">Ignicoccus islandicus DSM 13165</name>
    <dbReference type="NCBI Taxonomy" id="940295"/>
    <lineage>
        <taxon>Archaea</taxon>
        <taxon>Thermoproteota</taxon>
        <taxon>Thermoprotei</taxon>
        <taxon>Desulfurococcales</taxon>
        <taxon>Desulfurococcaceae</taxon>
        <taxon>Ignicoccus</taxon>
    </lineage>
</organism>
<proteinExistence type="predicted"/>
<dbReference type="EMBL" id="CP006867">
    <property type="protein sequence ID" value="ALU11504.1"/>
    <property type="molecule type" value="Genomic_DNA"/>
</dbReference>
<keyword evidence="2" id="KW-1185">Reference proteome</keyword>
<accession>A0A0U3FPV2</accession>
<dbReference type="InterPro" id="IPR016618">
    <property type="entry name" value="UCP014422"/>
</dbReference>
<dbReference type="Proteomes" id="UP000060778">
    <property type="component" value="Chromosome"/>
</dbReference>
<protein>
    <submittedName>
        <fullName evidence="1">Uncharacterized protein</fullName>
    </submittedName>
</protein>
<reference evidence="1 2" key="1">
    <citation type="submission" date="2013-11" db="EMBL/GenBank/DDBJ databases">
        <title>Comparative genomics of Ignicoccus.</title>
        <authorList>
            <person name="Podar M."/>
        </authorList>
    </citation>
    <scope>NUCLEOTIDE SEQUENCE [LARGE SCALE GENOMIC DNA]</scope>
    <source>
        <strain evidence="1 2">DSM 13165</strain>
    </source>
</reference>
<evidence type="ECO:0000313" key="1">
    <source>
        <dbReference type="EMBL" id="ALU11504.1"/>
    </source>
</evidence>
<dbReference type="KEGG" id="iis:EYM_01730"/>
<evidence type="ECO:0000313" key="2">
    <source>
        <dbReference type="Proteomes" id="UP000060778"/>
    </source>
</evidence>
<name>A0A0U3FPV2_9CREN</name>
<dbReference type="STRING" id="940295.EYM_01730"/>